<comment type="similarity">
    <text evidence="3">Belongs to the MCRIP family.</text>
</comment>
<evidence type="ECO:0000256" key="1">
    <source>
        <dbReference type="ARBA" id="ARBA00004123"/>
    </source>
</evidence>
<organism evidence="7 8">
    <name type="scientific">Nezara viridula</name>
    <name type="common">Southern green stink bug</name>
    <name type="synonym">Cimex viridulus</name>
    <dbReference type="NCBI Taxonomy" id="85310"/>
    <lineage>
        <taxon>Eukaryota</taxon>
        <taxon>Metazoa</taxon>
        <taxon>Ecdysozoa</taxon>
        <taxon>Arthropoda</taxon>
        <taxon>Hexapoda</taxon>
        <taxon>Insecta</taxon>
        <taxon>Pterygota</taxon>
        <taxon>Neoptera</taxon>
        <taxon>Paraneoptera</taxon>
        <taxon>Hemiptera</taxon>
        <taxon>Heteroptera</taxon>
        <taxon>Panheteroptera</taxon>
        <taxon>Pentatomomorpha</taxon>
        <taxon>Pentatomoidea</taxon>
        <taxon>Pentatomidae</taxon>
        <taxon>Pentatominae</taxon>
        <taxon>Nezara</taxon>
    </lineage>
</organism>
<feature type="compositionally biased region" description="Polar residues" evidence="6">
    <location>
        <begin position="1"/>
        <end position="21"/>
    </location>
</feature>
<evidence type="ECO:0000313" key="8">
    <source>
        <dbReference type="Proteomes" id="UP001152798"/>
    </source>
</evidence>
<dbReference type="EMBL" id="OV725080">
    <property type="protein sequence ID" value="CAH1400065.1"/>
    <property type="molecule type" value="Genomic_DNA"/>
</dbReference>
<evidence type="ECO:0000256" key="2">
    <source>
        <dbReference type="ARBA" id="ARBA00004210"/>
    </source>
</evidence>
<evidence type="ECO:0000256" key="6">
    <source>
        <dbReference type="SAM" id="MobiDB-lite"/>
    </source>
</evidence>
<dbReference type="GO" id="GO:0010494">
    <property type="term" value="C:cytoplasmic stress granule"/>
    <property type="evidence" value="ECO:0007669"/>
    <property type="project" value="UniProtKB-SubCell"/>
</dbReference>
<name>A0A9P0HD39_NEZVI</name>
<dbReference type="Pfam" id="PF14799">
    <property type="entry name" value="FAM195"/>
    <property type="match status" value="1"/>
</dbReference>
<gene>
    <name evidence="7" type="ORF">NEZAVI_LOCUS9377</name>
</gene>
<evidence type="ECO:0000313" key="7">
    <source>
        <dbReference type="EMBL" id="CAH1400065.1"/>
    </source>
</evidence>
<keyword evidence="4" id="KW-0963">Cytoplasm</keyword>
<keyword evidence="5" id="KW-0539">Nucleus</keyword>
<sequence>MSTSNGRRMQTNMRMKDSQTLPPVPQHEELIKFIFDSWNKVCQEYQKGNAQGTPTVAYHTETDPNPMLKDFVPFDLEAWWGKRVVQNITQNS</sequence>
<dbReference type="OrthoDB" id="8170061at2759"/>
<reference evidence="7" key="1">
    <citation type="submission" date="2022-01" db="EMBL/GenBank/DDBJ databases">
        <authorList>
            <person name="King R."/>
        </authorList>
    </citation>
    <scope>NUCLEOTIDE SEQUENCE</scope>
</reference>
<evidence type="ECO:0000256" key="5">
    <source>
        <dbReference type="ARBA" id="ARBA00023242"/>
    </source>
</evidence>
<dbReference type="Proteomes" id="UP001152798">
    <property type="component" value="Chromosome 4"/>
</dbReference>
<evidence type="ECO:0000256" key="3">
    <source>
        <dbReference type="ARBA" id="ARBA00010821"/>
    </source>
</evidence>
<accession>A0A9P0HD39</accession>
<dbReference type="AlphaFoldDB" id="A0A9P0HD39"/>
<feature type="region of interest" description="Disordered" evidence="6">
    <location>
        <begin position="1"/>
        <end position="22"/>
    </location>
</feature>
<protein>
    <submittedName>
        <fullName evidence="7">Uncharacterized protein</fullName>
    </submittedName>
</protein>
<proteinExistence type="inferred from homology"/>
<evidence type="ECO:0000256" key="4">
    <source>
        <dbReference type="ARBA" id="ARBA00022490"/>
    </source>
</evidence>
<comment type="subcellular location">
    <subcellularLocation>
        <location evidence="2">Cytoplasm</location>
        <location evidence="2">Stress granule</location>
    </subcellularLocation>
    <subcellularLocation>
        <location evidence="1">Nucleus</location>
    </subcellularLocation>
</comment>
<dbReference type="GO" id="GO:0005634">
    <property type="term" value="C:nucleus"/>
    <property type="evidence" value="ECO:0007669"/>
    <property type="project" value="UniProtKB-SubCell"/>
</dbReference>
<keyword evidence="8" id="KW-1185">Reference proteome</keyword>
<dbReference type="InterPro" id="IPR029428">
    <property type="entry name" value="MCRIP"/>
</dbReference>